<protein>
    <recommendedName>
        <fullName evidence="7">VTT domain-containing protein</fullName>
    </recommendedName>
</protein>
<accession>A0ABW9YAB7</accession>
<reference evidence="9" key="1">
    <citation type="submission" date="2020-01" db="EMBL/GenBank/DDBJ databases">
        <title>Sphingomonas sp. strain CSW-10.</title>
        <authorList>
            <person name="Chen W.-M."/>
        </authorList>
    </citation>
    <scope>NUCLEOTIDE SEQUENCE [LARGE SCALE GENOMIC DNA]</scope>
    <source>
        <strain evidence="9">CCP-1</strain>
    </source>
</reference>
<feature type="transmembrane region" description="Helical" evidence="6">
    <location>
        <begin position="15"/>
        <end position="38"/>
    </location>
</feature>
<keyword evidence="4 6" id="KW-1133">Transmembrane helix</keyword>
<evidence type="ECO:0000256" key="3">
    <source>
        <dbReference type="ARBA" id="ARBA00022692"/>
    </source>
</evidence>
<feature type="transmembrane region" description="Helical" evidence="6">
    <location>
        <begin position="160"/>
        <end position="179"/>
    </location>
</feature>
<feature type="transmembrane region" description="Helical" evidence="6">
    <location>
        <begin position="45"/>
        <end position="66"/>
    </location>
</feature>
<feature type="transmembrane region" description="Helical" evidence="6">
    <location>
        <begin position="127"/>
        <end position="148"/>
    </location>
</feature>
<evidence type="ECO:0000313" key="8">
    <source>
        <dbReference type="EMBL" id="NBE09568.1"/>
    </source>
</evidence>
<dbReference type="InterPro" id="IPR032816">
    <property type="entry name" value="VTT_dom"/>
</dbReference>
<dbReference type="PANTHER" id="PTHR42709:SF6">
    <property type="entry name" value="UNDECAPRENYL PHOSPHATE TRANSPORTER A"/>
    <property type="match status" value="1"/>
</dbReference>
<comment type="caution">
    <text evidence="8">The sequence shown here is derived from an EMBL/GenBank/DDBJ whole genome shotgun (WGS) entry which is preliminary data.</text>
</comment>
<name>A0ABW9YAB7_9RHOB</name>
<feature type="transmembrane region" description="Helical" evidence="6">
    <location>
        <begin position="98"/>
        <end position="120"/>
    </location>
</feature>
<dbReference type="EMBL" id="JAAATW010000007">
    <property type="protein sequence ID" value="NBE09568.1"/>
    <property type="molecule type" value="Genomic_DNA"/>
</dbReference>
<dbReference type="Proteomes" id="UP001517376">
    <property type="component" value="Unassembled WGS sequence"/>
</dbReference>
<evidence type="ECO:0000256" key="2">
    <source>
        <dbReference type="ARBA" id="ARBA00022475"/>
    </source>
</evidence>
<feature type="domain" description="VTT" evidence="7">
    <location>
        <begin position="36"/>
        <end position="147"/>
    </location>
</feature>
<sequence>METEAIRALLQEQGLAVLFVLAVIEGPVATVVAGALAAAGLFDPLAVLAVALAGDLVGDILLYALGRFCPGLAQRLFPGRMPLQPAGLQAMFARRGGWLLLIGKLTHVAGFAVILTAGFARMAVGRFVLFSVMASLPKVAALAALGWVFGMSVGAGDLGLILMGVIAAAGIAALGLTMWRRRCA</sequence>
<keyword evidence="3 6" id="KW-0812">Transmembrane</keyword>
<dbReference type="InterPro" id="IPR051311">
    <property type="entry name" value="DedA_domain"/>
</dbReference>
<evidence type="ECO:0000256" key="4">
    <source>
        <dbReference type="ARBA" id="ARBA00022989"/>
    </source>
</evidence>
<evidence type="ECO:0000313" key="9">
    <source>
        <dbReference type="Proteomes" id="UP001517376"/>
    </source>
</evidence>
<keyword evidence="5 6" id="KW-0472">Membrane</keyword>
<evidence type="ECO:0000259" key="7">
    <source>
        <dbReference type="Pfam" id="PF09335"/>
    </source>
</evidence>
<organism evidence="8 9">
    <name type="scientific">Paragemmobacter ruber</name>
    <dbReference type="NCBI Taxonomy" id="1985673"/>
    <lineage>
        <taxon>Bacteria</taxon>
        <taxon>Pseudomonadati</taxon>
        <taxon>Pseudomonadota</taxon>
        <taxon>Alphaproteobacteria</taxon>
        <taxon>Rhodobacterales</taxon>
        <taxon>Paracoccaceae</taxon>
        <taxon>Paragemmobacter</taxon>
    </lineage>
</organism>
<keyword evidence="9" id="KW-1185">Reference proteome</keyword>
<gene>
    <name evidence="8" type="ORF">GU920_18650</name>
</gene>
<dbReference type="Pfam" id="PF09335">
    <property type="entry name" value="VTT_dom"/>
    <property type="match status" value="1"/>
</dbReference>
<evidence type="ECO:0000256" key="1">
    <source>
        <dbReference type="ARBA" id="ARBA00004651"/>
    </source>
</evidence>
<dbReference type="PANTHER" id="PTHR42709">
    <property type="entry name" value="ALKALINE PHOSPHATASE LIKE PROTEIN"/>
    <property type="match status" value="1"/>
</dbReference>
<dbReference type="RefSeq" id="WP_161768622.1">
    <property type="nucleotide sequence ID" value="NZ_JAAATW010000007.1"/>
</dbReference>
<keyword evidence="2" id="KW-1003">Cell membrane</keyword>
<comment type="subcellular location">
    <subcellularLocation>
        <location evidence="1">Cell membrane</location>
        <topology evidence="1">Multi-pass membrane protein</topology>
    </subcellularLocation>
</comment>
<evidence type="ECO:0000256" key="5">
    <source>
        <dbReference type="ARBA" id="ARBA00023136"/>
    </source>
</evidence>
<proteinExistence type="predicted"/>
<evidence type="ECO:0000256" key="6">
    <source>
        <dbReference type="SAM" id="Phobius"/>
    </source>
</evidence>